<protein>
    <recommendedName>
        <fullName evidence="3">Pilus formation protein N-terminal domain-containing protein</fullName>
    </recommendedName>
</protein>
<dbReference type="AlphaFoldDB" id="A0A4Y8WPI8"/>
<accession>A0A4Y8WPI8</accession>
<gene>
    <name evidence="1" type="ORF">E4P47_04580</name>
</gene>
<evidence type="ECO:0000313" key="2">
    <source>
        <dbReference type="Proteomes" id="UP000297225"/>
    </source>
</evidence>
<proteinExistence type="predicted"/>
<evidence type="ECO:0008006" key="3">
    <source>
        <dbReference type="Google" id="ProtNLM"/>
    </source>
</evidence>
<dbReference type="STRING" id="1122973.GCA_000379925_00237"/>
<reference evidence="1 2" key="1">
    <citation type="submission" date="2019-03" db="EMBL/GenBank/DDBJ databases">
        <title>Porphyromonas levii Isolated from the Uterus of Dairy Cows.</title>
        <authorList>
            <person name="Francis A.M."/>
        </authorList>
    </citation>
    <scope>NUCLEOTIDE SEQUENCE [LARGE SCALE GENOMIC DNA]</scope>
    <source>
        <strain evidence="1 2">AF5678</strain>
    </source>
</reference>
<comment type="caution">
    <text evidence="1">The sequence shown here is derived from an EMBL/GenBank/DDBJ whole genome shotgun (WGS) entry which is preliminary data.</text>
</comment>
<keyword evidence="2" id="KW-1185">Reference proteome</keyword>
<dbReference type="Proteomes" id="UP000297225">
    <property type="component" value="Unassembled WGS sequence"/>
</dbReference>
<evidence type="ECO:0000313" key="1">
    <source>
        <dbReference type="EMBL" id="TFH95415.1"/>
    </source>
</evidence>
<dbReference type="PROSITE" id="PS51257">
    <property type="entry name" value="PROKAR_LIPOPROTEIN"/>
    <property type="match status" value="1"/>
</dbReference>
<sequence>MRRMTTNRFYLFVLYMSTLLIAFSACKHEVLVPITDIKIGGDEMLSEVALNRQVERKILLSGGSGKYKVNVHDSRIATASISKDTLRIKGILEGETFATVISHDKKAKLKISVVVPTLSFSHKDIEICPNDRAFFVGLTGGGENVKLSKVDSDEVLFMRWNGGTGIVELHGLNEGEVDVVATGDTGESATLHVRIKPADKIISPGVYGTDRKYYSSNEILRCVTMVEKAGFGVTLHNSTLLYGGTISYQFQASSLQITPQIFDPKEGDIIELDIKNFGKPTKIKDNHYHLKVEEVREESQTVVLHHPRFKVHIPYYKRQS</sequence>
<organism evidence="1 2">
    <name type="scientific">Porphyromonas levii</name>
    <dbReference type="NCBI Taxonomy" id="28114"/>
    <lineage>
        <taxon>Bacteria</taxon>
        <taxon>Pseudomonadati</taxon>
        <taxon>Bacteroidota</taxon>
        <taxon>Bacteroidia</taxon>
        <taxon>Bacteroidales</taxon>
        <taxon>Porphyromonadaceae</taxon>
        <taxon>Porphyromonas</taxon>
    </lineage>
</organism>
<dbReference type="EMBL" id="SPNC01000051">
    <property type="protein sequence ID" value="TFH95415.1"/>
    <property type="molecule type" value="Genomic_DNA"/>
</dbReference>
<name>A0A4Y8WPI8_9PORP</name>